<evidence type="ECO:0000313" key="9">
    <source>
        <dbReference type="Proteomes" id="UP000727407"/>
    </source>
</evidence>
<dbReference type="Proteomes" id="UP000727407">
    <property type="component" value="Unassembled WGS sequence"/>
</dbReference>
<name>A0A8J4XA52_CLAMG</name>
<dbReference type="PANTHER" id="PTHR22455">
    <property type="entry name" value="CILIA- AND FLAGELLA-ASSOCIATED PROTEIN 91"/>
    <property type="match status" value="1"/>
</dbReference>
<evidence type="ECO:0000259" key="7">
    <source>
        <dbReference type="Pfam" id="PF14738"/>
    </source>
</evidence>
<evidence type="ECO:0000256" key="2">
    <source>
        <dbReference type="ARBA" id="ARBA00022490"/>
    </source>
</evidence>
<keyword evidence="9" id="KW-1185">Reference proteome</keyword>
<evidence type="ECO:0000256" key="4">
    <source>
        <dbReference type="ARBA" id="ARBA00023273"/>
    </source>
</evidence>
<dbReference type="OrthoDB" id="567787at2759"/>
<proteinExistence type="inferred from homology"/>
<comment type="subcellular location">
    <subcellularLocation>
        <location evidence="1">Cytoplasm</location>
        <location evidence="1">Cytoskeleton</location>
        <location evidence="1">Cilium axoneme</location>
    </subcellularLocation>
</comment>
<accession>A0A8J4XA52</accession>
<keyword evidence="4" id="KW-0966">Cell projection</keyword>
<evidence type="ECO:0000313" key="8">
    <source>
        <dbReference type="EMBL" id="KAF5890355.1"/>
    </source>
</evidence>
<dbReference type="InterPro" id="IPR026720">
    <property type="entry name" value="CFAP91"/>
</dbReference>
<gene>
    <name evidence="8" type="ORF">DAT39_019943</name>
</gene>
<sequence length="548" mass="64460">TVVTVAAEMDQVRVRCRDQGSMVRRRTIGLQTDYRDSETQTDPYSPQYILRPGAAIPEVLTLALFSWGDGLPAGLDQVELIERARKKRAWHATLPHLHDLTQLDKRKKMMDKLEREQWAFREQEIKKLQEAHLALFIQFVHDADSQQNNIKVQRLGEHFSRLQTAKEDRLQKIHRNYILSLRKIMAKRKAVEGKLMKRRIVKENVDYSSQTCAPLFHYGVFPDRHSQFGIKSYFLDTYQGLLELESGLSSLVIEPQIKAPRQKKKSFISRSDRREMELIKTYQALKDKKVKVKEKKPLRFLCKVEKPMPRPITPVVDGPPEGEEEKELAIIFLQKLLRGRSVQNQMLEGMEKQQELVQEMRTTHGLQKEEQEVQRAERQVTLALQRQRETHERRMSQIQSCVDDFSGEVIGDILDFLAKELIRLQEERRIHAFMLLAERDRRLREAADSGRRQMEEQRRREEDQIFREVMKVHQATVDLYLEDVILDNIDQTAEAQAREEIHHMAEELNNITYAMEETRNTEQSEDIVAELVYSFLIPYVHKATTRDR</sequence>
<evidence type="ECO:0000256" key="1">
    <source>
        <dbReference type="ARBA" id="ARBA00004430"/>
    </source>
</evidence>
<feature type="domain" description="CFAP91" evidence="7">
    <location>
        <begin position="31"/>
        <end position="183"/>
    </location>
</feature>
<dbReference type="AlphaFoldDB" id="A0A8J4XA52"/>
<keyword evidence="2" id="KW-0963">Cytoplasm</keyword>
<dbReference type="PANTHER" id="PTHR22455:SF10">
    <property type="entry name" value="CILIA- AND FLAGELLA-ASSOCIATED PROTEIN 91"/>
    <property type="match status" value="1"/>
</dbReference>
<dbReference type="GO" id="GO:0005930">
    <property type="term" value="C:axoneme"/>
    <property type="evidence" value="ECO:0007669"/>
    <property type="project" value="UniProtKB-SubCell"/>
</dbReference>
<evidence type="ECO:0000256" key="6">
    <source>
        <dbReference type="ARBA" id="ARBA00029555"/>
    </source>
</evidence>
<dbReference type="EMBL" id="QNUK01000694">
    <property type="protein sequence ID" value="KAF5890355.1"/>
    <property type="molecule type" value="Genomic_DNA"/>
</dbReference>
<dbReference type="InterPro" id="IPR032840">
    <property type="entry name" value="CFAP91_dom"/>
</dbReference>
<dbReference type="Pfam" id="PF14738">
    <property type="entry name" value="CFAP91"/>
    <property type="match status" value="1"/>
</dbReference>
<organism evidence="8 9">
    <name type="scientific">Clarias magur</name>
    <name type="common">Asian catfish</name>
    <name type="synonym">Macropteronotus magur</name>
    <dbReference type="NCBI Taxonomy" id="1594786"/>
    <lineage>
        <taxon>Eukaryota</taxon>
        <taxon>Metazoa</taxon>
        <taxon>Chordata</taxon>
        <taxon>Craniata</taxon>
        <taxon>Vertebrata</taxon>
        <taxon>Euteleostomi</taxon>
        <taxon>Actinopterygii</taxon>
        <taxon>Neopterygii</taxon>
        <taxon>Teleostei</taxon>
        <taxon>Ostariophysi</taxon>
        <taxon>Siluriformes</taxon>
        <taxon>Clariidae</taxon>
        <taxon>Clarias</taxon>
    </lineage>
</organism>
<comment type="caution">
    <text evidence="8">The sequence shown here is derived from an EMBL/GenBank/DDBJ whole genome shotgun (WGS) entry which is preliminary data.</text>
</comment>
<protein>
    <recommendedName>
        <fullName evidence="6">Cilia- and flagella-associated protein 91</fullName>
    </recommendedName>
</protein>
<evidence type="ECO:0000256" key="5">
    <source>
        <dbReference type="ARBA" id="ARBA00029468"/>
    </source>
</evidence>
<feature type="non-terminal residue" evidence="8">
    <location>
        <position position="548"/>
    </location>
</feature>
<feature type="non-terminal residue" evidence="8">
    <location>
        <position position="1"/>
    </location>
</feature>
<evidence type="ECO:0000256" key="3">
    <source>
        <dbReference type="ARBA" id="ARBA00023212"/>
    </source>
</evidence>
<keyword evidence="3" id="KW-0206">Cytoskeleton</keyword>
<comment type="similarity">
    <text evidence="5">Belongs to the CFAP91 family.</text>
</comment>
<reference evidence="8" key="1">
    <citation type="submission" date="2020-07" db="EMBL/GenBank/DDBJ databases">
        <title>Clarias magur genome sequencing, assembly and annotation.</title>
        <authorList>
            <person name="Kushwaha B."/>
            <person name="Kumar R."/>
            <person name="Das P."/>
            <person name="Joshi C.G."/>
            <person name="Kumar D."/>
            <person name="Nagpure N.S."/>
            <person name="Pandey M."/>
            <person name="Agarwal S."/>
            <person name="Srivastava S."/>
            <person name="Singh M."/>
            <person name="Sahoo L."/>
            <person name="Jayasankar P."/>
            <person name="Meher P.K."/>
            <person name="Koringa P.G."/>
            <person name="Iquebal M.A."/>
            <person name="Das S.P."/>
            <person name="Bit A."/>
            <person name="Patnaik S."/>
            <person name="Patel N."/>
            <person name="Shah T.M."/>
            <person name="Hinsu A."/>
            <person name="Jena J.K."/>
        </authorList>
    </citation>
    <scope>NUCLEOTIDE SEQUENCE</scope>
    <source>
        <strain evidence="8">CIFAMagur01</strain>
        <tissue evidence="8">Testis</tissue>
    </source>
</reference>